<protein>
    <recommendedName>
        <fullName evidence="2">Protein kinase domain-containing protein</fullName>
    </recommendedName>
</protein>
<gene>
    <name evidence="1" type="ORF">METZ01_LOCUS511229</name>
</gene>
<sequence length="79" mass="8639">MNRLSVRGTIRLTLGGISALKHEDANLFSPPGAFGPFRVMHQIGIGVLGPVFRTYDPESDRLVAVKAFSLDFLPEQAEI</sequence>
<feature type="non-terminal residue" evidence="1">
    <location>
        <position position="79"/>
    </location>
</feature>
<name>A0A383EQ64_9ZZZZ</name>
<dbReference type="AlphaFoldDB" id="A0A383EQ64"/>
<reference evidence="1" key="1">
    <citation type="submission" date="2018-05" db="EMBL/GenBank/DDBJ databases">
        <authorList>
            <person name="Lanie J.A."/>
            <person name="Ng W.-L."/>
            <person name="Kazmierczak K.M."/>
            <person name="Andrzejewski T.M."/>
            <person name="Davidsen T.M."/>
            <person name="Wayne K.J."/>
            <person name="Tettelin H."/>
            <person name="Glass J.I."/>
            <person name="Rusch D."/>
            <person name="Podicherti R."/>
            <person name="Tsui H.-C.T."/>
            <person name="Winkler M.E."/>
        </authorList>
    </citation>
    <scope>NUCLEOTIDE SEQUENCE</scope>
</reference>
<dbReference type="InterPro" id="IPR011009">
    <property type="entry name" value="Kinase-like_dom_sf"/>
</dbReference>
<dbReference type="EMBL" id="UINC01227474">
    <property type="protein sequence ID" value="SVE58375.1"/>
    <property type="molecule type" value="Genomic_DNA"/>
</dbReference>
<dbReference type="SUPFAM" id="SSF56112">
    <property type="entry name" value="Protein kinase-like (PK-like)"/>
    <property type="match status" value="1"/>
</dbReference>
<proteinExistence type="predicted"/>
<evidence type="ECO:0000313" key="1">
    <source>
        <dbReference type="EMBL" id="SVE58375.1"/>
    </source>
</evidence>
<organism evidence="1">
    <name type="scientific">marine metagenome</name>
    <dbReference type="NCBI Taxonomy" id="408172"/>
    <lineage>
        <taxon>unclassified sequences</taxon>
        <taxon>metagenomes</taxon>
        <taxon>ecological metagenomes</taxon>
    </lineage>
</organism>
<dbReference type="Gene3D" id="3.30.200.20">
    <property type="entry name" value="Phosphorylase Kinase, domain 1"/>
    <property type="match status" value="1"/>
</dbReference>
<evidence type="ECO:0008006" key="2">
    <source>
        <dbReference type="Google" id="ProtNLM"/>
    </source>
</evidence>
<accession>A0A383EQ64</accession>